<dbReference type="GO" id="GO:0004073">
    <property type="term" value="F:aspartate-semialdehyde dehydrogenase activity"/>
    <property type="evidence" value="ECO:0007669"/>
    <property type="project" value="UniProtKB-UniRule"/>
</dbReference>
<dbReference type="CDD" id="cd18131">
    <property type="entry name" value="ASADH_C_bac_euk_like"/>
    <property type="match status" value="1"/>
</dbReference>
<dbReference type="InterPro" id="IPR005986">
    <property type="entry name" value="Asp_semialdehyde_DH_beta"/>
</dbReference>
<keyword evidence="7" id="KW-0220">Diaminopimelate biosynthesis</keyword>
<evidence type="ECO:0000256" key="12">
    <source>
        <dbReference type="NCBIfam" id="TIGR01296"/>
    </source>
</evidence>
<proteinExistence type="inferred from homology"/>
<evidence type="ECO:0000256" key="11">
    <source>
        <dbReference type="ARBA" id="ARBA00047891"/>
    </source>
</evidence>
<evidence type="ECO:0000256" key="1">
    <source>
        <dbReference type="ARBA" id="ARBA00010584"/>
    </source>
</evidence>
<dbReference type="Pfam" id="PF02774">
    <property type="entry name" value="Semialdhyde_dhC"/>
    <property type="match status" value="1"/>
</dbReference>
<dbReference type="GO" id="GO:0046983">
    <property type="term" value="F:protein dimerization activity"/>
    <property type="evidence" value="ECO:0007669"/>
    <property type="project" value="InterPro"/>
</dbReference>
<dbReference type="AlphaFoldDB" id="A0A7C6EEZ7"/>
<evidence type="ECO:0000256" key="6">
    <source>
        <dbReference type="ARBA" id="ARBA00022857"/>
    </source>
</evidence>
<evidence type="ECO:0000256" key="8">
    <source>
        <dbReference type="ARBA" id="ARBA00023002"/>
    </source>
</evidence>
<sequence>MIMKVAVIGATGLVGKKIIEVLDQRKFPVTELNLFASEKSLGEKVLFQEKEIEIGILSAIDFSKFDLAFFAVDDKISKEYIPKAQKHCIVIDKSQAFRLDKDVPLVVPEVNPFACLKHKNLIASPNCSTIQLVVVIAPLRKLAKINYVTVTSLQSVSGAGSFALEQLQYEIEKIAVGETEKPESTPLLQPIGANLIPQIGEFGKDGYTSEERKIILETRKILNEPEFPISATCVRVPVFVGHCQVVDITFDRKVTVAEVQKALTKAPGIKVYTDGQYPMPIDVLDKDDVFVGRIRHHLSDEQRISLWIVADNLRKGAATNAVQIAELVLKQ</sequence>
<dbReference type="SUPFAM" id="SSF55347">
    <property type="entry name" value="Glyceraldehyde-3-phosphate dehydrogenase-like, C-terminal domain"/>
    <property type="match status" value="1"/>
</dbReference>
<comment type="caution">
    <text evidence="15">The sequence shown here is derived from an EMBL/GenBank/DDBJ whole genome shotgun (WGS) entry which is preliminary data.</text>
</comment>
<dbReference type="SUPFAM" id="SSF51735">
    <property type="entry name" value="NAD(P)-binding Rossmann-fold domains"/>
    <property type="match status" value="1"/>
</dbReference>
<dbReference type="PANTHER" id="PTHR46278">
    <property type="entry name" value="DEHYDROGENASE, PUTATIVE-RELATED"/>
    <property type="match status" value="1"/>
</dbReference>
<dbReference type="GO" id="GO:0051287">
    <property type="term" value="F:NAD binding"/>
    <property type="evidence" value="ECO:0007669"/>
    <property type="project" value="InterPro"/>
</dbReference>
<dbReference type="GO" id="GO:0019877">
    <property type="term" value="P:diaminopimelate biosynthetic process"/>
    <property type="evidence" value="ECO:0007669"/>
    <property type="project" value="UniProtKB-KW"/>
</dbReference>
<dbReference type="Gene3D" id="3.30.360.10">
    <property type="entry name" value="Dihydrodipicolinate Reductase, domain 2"/>
    <property type="match status" value="1"/>
</dbReference>
<dbReference type="NCBIfam" id="NF011456">
    <property type="entry name" value="PRK14874.1"/>
    <property type="match status" value="1"/>
</dbReference>
<dbReference type="GO" id="GO:0009086">
    <property type="term" value="P:methionine biosynthetic process"/>
    <property type="evidence" value="ECO:0007669"/>
    <property type="project" value="UniProtKB-UniRule"/>
</dbReference>
<dbReference type="EMBL" id="DTLI01000235">
    <property type="protein sequence ID" value="HHS53142.1"/>
    <property type="molecule type" value="Genomic_DNA"/>
</dbReference>
<feature type="active site" description="Proton acceptor" evidence="13">
    <location>
        <position position="242"/>
    </location>
</feature>
<evidence type="ECO:0000259" key="14">
    <source>
        <dbReference type="SMART" id="SM00859"/>
    </source>
</evidence>
<evidence type="ECO:0000256" key="10">
    <source>
        <dbReference type="ARBA" id="ARBA00023167"/>
    </source>
</evidence>
<organism evidence="15">
    <name type="scientific">candidate division WOR-3 bacterium</name>
    <dbReference type="NCBI Taxonomy" id="2052148"/>
    <lineage>
        <taxon>Bacteria</taxon>
        <taxon>Bacteria division WOR-3</taxon>
    </lineage>
</organism>
<keyword evidence="5" id="KW-0791">Threonine biosynthesis</keyword>
<evidence type="ECO:0000256" key="5">
    <source>
        <dbReference type="ARBA" id="ARBA00022697"/>
    </source>
</evidence>
<evidence type="ECO:0000313" key="15">
    <source>
        <dbReference type="EMBL" id="HHS53142.1"/>
    </source>
</evidence>
<dbReference type="NCBIfam" id="TIGR01296">
    <property type="entry name" value="asd_B"/>
    <property type="match status" value="1"/>
</dbReference>
<evidence type="ECO:0000256" key="4">
    <source>
        <dbReference type="ARBA" id="ARBA00022605"/>
    </source>
</evidence>
<feature type="active site" description="Acyl-thioester intermediate" evidence="13">
    <location>
        <position position="127"/>
    </location>
</feature>
<name>A0A7C6EEZ7_UNCW3</name>
<dbReference type="PANTHER" id="PTHR46278:SF2">
    <property type="entry name" value="ASPARTATE-SEMIALDEHYDE DEHYDROGENASE"/>
    <property type="match status" value="1"/>
</dbReference>
<dbReference type="GO" id="GO:0009088">
    <property type="term" value="P:threonine biosynthetic process"/>
    <property type="evidence" value="ECO:0007669"/>
    <property type="project" value="UniProtKB-UniRule"/>
</dbReference>
<dbReference type="Gene3D" id="3.40.50.720">
    <property type="entry name" value="NAD(P)-binding Rossmann-like Domain"/>
    <property type="match status" value="1"/>
</dbReference>
<feature type="domain" description="Semialdehyde dehydrogenase NAD-binding" evidence="14">
    <location>
        <begin position="4"/>
        <end position="118"/>
    </location>
</feature>
<dbReference type="GO" id="GO:0009097">
    <property type="term" value="P:isoleucine biosynthetic process"/>
    <property type="evidence" value="ECO:0007669"/>
    <property type="project" value="UniProtKB-UniRule"/>
</dbReference>
<gene>
    <name evidence="15" type="ORF">ENW73_09895</name>
</gene>
<comment type="subunit">
    <text evidence="2">Homodimer.</text>
</comment>
<keyword evidence="6" id="KW-0521">NADP</keyword>
<keyword evidence="9" id="KW-0457">Lysine biosynthesis</keyword>
<dbReference type="Pfam" id="PF01118">
    <property type="entry name" value="Semialdhyde_dh"/>
    <property type="match status" value="1"/>
</dbReference>
<evidence type="ECO:0000256" key="7">
    <source>
        <dbReference type="ARBA" id="ARBA00022915"/>
    </source>
</evidence>
<evidence type="ECO:0000256" key="9">
    <source>
        <dbReference type="ARBA" id="ARBA00023154"/>
    </source>
</evidence>
<keyword evidence="10" id="KW-0486">Methionine biosynthesis</keyword>
<keyword evidence="8 15" id="KW-0560">Oxidoreductase</keyword>
<evidence type="ECO:0000256" key="2">
    <source>
        <dbReference type="ARBA" id="ARBA00011738"/>
    </source>
</evidence>
<dbReference type="CDD" id="cd02316">
    <property type="entry name" value="VcASADH2_like_N"/>
    <property type="match status" value="1"/>
</dbReference>
<keyword evidence="4" id="KW-0028">Amino-acid biosynthesis</keyword>
<comment type="similarity">
    <text evidence="1">Belongs to the aspartate-semialdehyde dehydrogenase family.</text>
</comment>
<dbReference type="EC" id="1.2.1.11" evidence="3 12"/>
<dbReference type="InterPro" id="IPR000534">
    <property type="entry name" value="Semialdehyde_DH_NAD-bd"/>
</dbReference>
<dbReference type="GO" id="GO:0009089">
    <property type="term" value="P:lysine biosynthetic process via diaminopimelate"/>
    <property type="evidence" value="ECO:0007669"/>
    <property type="project" value="UniProtKB-UniRule"/>
</dbReference>
<evidence type="ECO:0000256" key="13">
    <source>
        <dbReference type="PIRSR" id="PIRSR000148-1"/>
    </source>
</evidence>
<dbReference type="InterPro" id="IPR012280">
    <property type="entry name" value="Semialdhyde_DH_dimer_dom"/>
</dbReference>
<reference evidence="15" key="1">
    <citation type="journal article" date="2020" name="mSystems">
        <title>Genome- and Community-Level Interaction Insights into Carbon Utilization and Element Cycling Functions of Hydrothermarchaeota in Hydrothermal Sediment.</title>
        <authorList>
            <person name="Zhou Z."/>
            <person name="Liu Y."/>
            <person name="Xu W."/>
            <person name="Pan J."/>
            <person name="Luo Z.H."/>
            <person name="Li M."/>
        </authorList>
    </citation>
    <scope>NUCLEOTIDE SEQUENCE [LARGE SCALE GENOMIC DNA]</scope>
    <source>
        <strain evidence="15">SpSt-876</strain>
    </source>
</reference>
<dbReference type="SMART" id="SM00859">
    <property type="entry name" value="Semialdhyde_dh"/>
    <property type="match status" value="1"/>
</dbReference>
<dbReference type="PIRSF" id="PIRSF000148">
    <property type="entry name" value="ASA_dh"/>
    <property type="match status" value="1"/>
</dbReference>
<dbReference type="GO" id="GO:0050661">
    <property type="term" value="F:NADP binding"/>
    <property type="evidence" value="ECO:0007669"/>
    <property type="project" value="InterPro"/>
</dbReference>
<protein>
    <recommendedName>
        <fullName evidence="3 12">Aspartate-semialdehyde dehydrogenase</fullName>
        <ecNumber evidence="3 12">1.2.1.11</ecNumber>
    </recommendedName>
</protein>
<accession>A0A7C6EEZ7</accession>
<evidence type="ECO:0000256" key="3">
    <source>
        <dbReference type="ARBA" id="ARBA00013120"/>
    </source>
</evidence>
<comment type="catalytic activity">
    <reaction evidence="11">
        <text>L-aspartate 4-semialdehyde + phosphate + NADP(+) = 4-phospho-L-aspartate + NADPH + H(+)</text>
        <dbReference type="Rhea" id="RHEA:24284"/>
        <dbReference type="ChEBI" id="CHEBI:15378"/>
        <dbReference type="ChEBI" id="CHEBI:43474"/>
        <dbReference type="ChEBI" id="CHEBI:57535"/>
        <dbReference type="ChEBI" id="CHEBI:57783"/>
        <dbReference type="ChEBI" id="CHEBI:58349"/>
        <dbReference type="ChEBI" id="CHEBI:537519"/>
        <dbReference type="EC" id="1.2.1.11"/>
    </reaction>
</comment>
<dbReference type="InterPro" id="IPR036291">
    <property type="entry name" value="NAD(P)-bd_dom_sf"/>
</dbReference>